<evidence type="ECO:0000256" key="6">
    <source>
        <dbReference type="PROSITE-ProRule" id="PRU00042"/>
    </source>
</evidence>
<dbReference type="GO" id="GO:0008270">
    <property type="term" value="F:zinc ion binding"/>
    <property type="evidence" value="ECO:0007669"/>
    <property type="project" value="UniProtKB-KW"/>
</dbReference>
<keyword evidence="4" id="KW-0804">Transcription</keyword>
<dbReference type="InterPro" id="IPR013087">
    <property type="entry name" value="Znf_C2H2_type"/>
</dbReference>
<evidence type="ECO:0008006" key="12">
    <source>
        <dbReference type="Google" id="ProtNLM"/>
    </source>
</evidence>
<evidence type="ECO:0000256" key="4">
    <source>
        <dbReference type="ARBA" id="ARBA00023163"/>
    </source>
</evidence>
<dbReference type="InterPro" id="IPR007219">
    <property type="entry name" value="XnlR_reg_dom"/>
</dbReference>
<dbReference type="Pfam" id="PF04082">
    <property type="entry name" value="Fungal_trans"/>
    <property type="match status" value="1"/>
</dbReference>
<feature type="domain" description="Zn(2)-C6 fungal-type" evidence="8">
    <location>
        <begin position="69"/>
        <end position="98"/>
    </location>
</feature>
<feature type="domain" description="C2H2-type" evidence="9">
    <location>
        <begin position="2"/>
        <end position="29"/>
    </location>
</feature>
<feature type="domain" description="C2H2-type" evidence="9">
    <location>
        <begin position="33"/>
        <end position="61"/>
    </location>
</feature>
<protein>
    <recommendedName>
        <fullName evidence="12">Zn(2)-C6 fungal-type domain-containing protein</fullName>
    </recommendedName>
</protein>
<keyword evidence="2" id="KW-0862">Zinc</keyword>
<evidence type="ECO:0000256" key="5">
    <source>
        <dbReference type="ARBA" id="ARBA00023242"/>
    </source>
</evidence>
<evidence type="ECO:0000256" key="3">
    <source>
        <dbReference type="ARBA" id="ARBA00023015"/>
    </source>
</evidence>
<evidence type="ECO:0000259" key="9">
    <source>
        <dbReference type="PROSITE" id="PS50157"/>
    </source>
</evidence>
<evidence type="ECO:0000313" key="11">
    <source>
        <dbReference type="Proteomes" id="UP000756132"/>
    </source>
</evidence>
<dbReference type="CDD" id="cd12148">
    <property type="entry name" value="fungal_TF_MHR"/>
    <property type="match status" value="1"/>
</dbReference>
<evidence type="ECO:0000259" key="8">
    <source>
        <dbReference type="PROSITE" id="PS50048"/>
    </source>
</evidence>
<dbReference type="OrthoDB" id="10018191at2759"/>
<dbReference type="PANTHER" id="PTHR47660:SF7">
    <property type="entry name" value="TRANSCRIPTION FACTOR WITH C2H2 AND ZN(2)-CYS(6) DNA BINDING DOMAIN (EUROFUNG)"/>
    <property type="match status" value="1"/>
</dbReference>
<dbReference type="CDD" id="cd00067">
    <property type="entry name" value="GAL4"/>
    <property type="match status" value="1"/>
</dbReference>
<dbReference type="GO" id="GO:0000981">
    <property type="term" value="F:DNA-binding transcription factor activity, RNA polymerase II-specific"/>
    <property type="evidence" value="ECO:0007669"/>
    <property type="project" value="InterPro"/>
</dbReference>
<name>A0A9Q8PB22_PASFU</name>
<dbReference type="InterPro" id="IPR036864">
    <property type="entry name" value="Zn2-C6_fun-type_DNA-bd_sf"/>
</dbReference>
<dbReference type="AlphaFoldDB" id="A0A9Q8PB22"/>
<dbReference type="KEGG" id="ffu:CLAFUR5_07456"/>
<feature type="region of interest" description="Disordered" evidence="7">
    <location>
        <begin position="107"/>
        <end position="154"/>
    </location>
</feature>
<dbReference type="GO" id="GO:0003677">
    <property type="term" value="F:DNA binding"/>
    <property type="evidence" value="ECO:0007669"/>
    <property type="project" value="InterPro"/>
</dbReference>
<dbReference type="PROSITE" id="PS00028">
    <property type="entry name" value="ZINC_FINGER_C2H2_1"/>
    <property type="match status" value="2"/>
</dbReference>
<dbReference type="Gene3D" id="3.30.160.60">
    <property type="entry name" value="Classic Zinc Finger"/>
    <property type="match status" value="1"/>
</dbReference>
<proteinExistence type="predicted"/>
<keyword evidence="5" id="KW-0539">Nucleus</keyword>
<dbReference type="GO" id="GO:0006351">
    <property type="term" value="P:DNA-templated transcription"/>
    <property type="evidence" value="ECO:0007669"/>
    <property type="project" value="InterPro"/>
</dbReference>
<dbReference type="InterPro" id="IPR001138">
    <property type="entry name" value="Zn2Cys6_DnaBD"/>
</dbReference>
<dbReference type="GeneID" id="71987334"/>
<dbReference type="EMBL" id="CP090168">
    <property type="protein sequence ID" value="UJO19189.1"/>
    <property type="molecule type" value="Genomic_DNA"/>
</dbReference>
<dbReference type="RefSeq" id="XP_047763555.1">
    <property type="nucleotide sequence ID" value="XM_047906604.1"/>
</dbReference>
<evidence type="ECO:0000256" key="7">
    <source>
        <dbReference type="SAM" id="MobiDB-lite"/>
    </source>
</evidence>
<dbReference type="SUPFAM" id="SSF57667">
    <property type="entry name" value="beta-beta-alpha zinc fingers"/>
    <property type="match status" value="1"/>
</dbReference>
<evidence type="ECO:0000256" key="2">
    <source>
        <dbReference type="ARBA" id="ARBA00022833"/>
    </source>
</evidence>
<dbReference type="SMART" id="SM00355">
    <property type="entry name" value="ZnF_C2H2"/>
    <property type="match status" value="2"/>
</dbReference>
<accession>A0A9Q8PB22</accession>
<dbReference type="SMART" id="SM00066">
    <property type="entry name" value="GAL4"/>
    <property type="match status" value="1"/>
</dbReference>
<feature type="compositionally biased region" description="Polar residues" evidence="7">
    <location>
        <begin position="117"/>
        <end position="129"/>
    </location>
</feature>
<sequence length="818" mass="90673">MHECPICHRTYQARTPLSRHIHNHSPDHLGRRHACETCGVSFARRDLLSRHQNNNHSGYMSSRRRTHTACDQCRKARMRCDGQMPCSACQERSKSCRYTDGRSRLSKAAPRIRLDSMPSSISSPRLLQTQDERQHDGDSQQQPLDGHAGPLLNETQEQPLDGLEGLLGQDQTEPHQIYTLGLPMDLDGIPWPWLHETSFLQDDPGLGDFGTVATHDYSAMLPAPESHDLCGDFRENDTVPDGQSHVAASSSHPVLEDARPLEAAEVDKLVHLASQPASGPGANAGGEDCFWDHVLFVATFIRGIATSAEQPLSAGDVFREHLQAYSTNFNRLWPMFVDSDIQAGRLHPILYLVQLSIGCMYGSPSAKHFGTLLHKSLRQLLTSFLAVESFDGDIIWLAHARLLTQVHGLYFGQPQGFSYAQHLGAVLVAQAKRLGLFQPTRQPGADLHGDYSGWKYAETRKRLALGVFRADVFTSVLLNTAPLLSFEEVSVTLPCSDDLWHNKHGLLAEALSVMINAEARQRLAYGLSDLSRILLDQSEKMPELDVSGYELAPFTLQSPIWKFSHDPALFPRLTGRHWKPVSHAFGVASQAQVTAPLDGLFSTTVYRRSSYTDALPDTPHDALGPIHRHMHDLVNDRARIKHALDAWHCSFTAARQMPASMDDRDTLMSSLLLWHTLNIQLDAPLKQLHDITYRAAAQRAVDKSTVQLVRDWIPTESAMIAVKAACVICEIIDSELTRSPGQRACFNFLAFSSLHHAAVILWTTTQSAEFGSFGTVVARDTSALLQACARLFRGLSPLGGESFGLAAERLMDCPFPTA</sequence>
<keyword evidence="1" id="KW-0479">Metal-binding</keyword>
<keyword evidence="3" id="KW-0805">Transcription regulation</keyword>
<dbReference type="PANTHER" id="PTHR47660">
    <property type="entry name" value="TRANSCRIPTION FACTOR WITH C2H2 AND ZN(2)-CYS(6) DNA BINDING DOMAIN (EUROFUNG)-RELATED-RELATED"/>
    <property type="match status" value="1"/>
</dbReference>
<gene>
    <name evidence="10" type="ORF">CLAFUR5_07456</name>
</gene>
<dbReference type="Gene3D" id="4.10.240.10">
    <property type="entry name" value="Zn(2)-C6 fungal-type DNA-binding domain"/>
    <property type="match status" value="1"/>
</dbReference>
<dbReference type="PROSITE" id="PS50157">
    <property type="entry name" value="ZINC_FINGER_C2H2_2"/>
    <property type="match status" value="2"/>
</dbReference>
<keyword evidence="6" id="KW-0863">Zinc-finger</keyword>
<keyword evidence="11" id="KW-1185">Reference proteome</keyword>
<reference evidence="10" key="1">
    <citation type="submission" date="2021-12" db="EMBL/GenBank/DDBJ databases">
        <authorList>
            <person name="Zaccaron A."/>
            <person name="Stergiopoulos I."/>
        </authorList>
    </citation>
    <scope>NUCLEOTIDE SEQUENCE</scope>
    <source>
        <strain evidence="10">Race5_Kim</strain>
    </source>
</reference>
<dbReference type="PROSITE" id="PS00463">
    <property type="entry name" value="ZN2_CY6_FUNGAL_1"/>
    <property type="match status" value="1"/>
</dbReference>
<evidence type="ECO:0000256" key="1">
    <source>
        <dbReference type="ARBA" id="ARBA00022723"/>
    </source>
</evidence>
<reference evidence="10" key="2">
    <citation type="journal article" date="2022" name="Microb. Genom.">
        <title>A chromosome-scale genome assembly of the tomato pathogen Cladosporium fulvum reveals a compartmentalized genome architecture and the presence of a dispensable chromosome.</title>
        <authorList>
            <person name="Zaccaron A.Z."/>
            <person name="Chen L.H."/>
            <person name="Samaras A."/>
            <person name="Stergiopoulos I."/>
        </authorList>
    </citation>
    <scope>NUCLEOTIDE SEQUENCE</scope>
    <source>
        <strain evidence="10">Race5_Kim</strain>
    </source>
</reference>
<dbReference type="PROSITE" id="PS50048">
    <property type="entry name" value="ZN2_CY6_FUNGAL_2"/>
    <property type="match status" value="1"/>
</dbReference>
<dbReference type="InterPro" id="IPR036236">
    <property type="entry name" value="Znf_C2H2_sf"/>
</dbReference>
<organism evidence="10 11">
    <name type="scientific">Passalora fulva</name>
    <name type="common">Tomato leaf mold</name>
    <name type="synonym">Cladosporium fulvum</name>
    <dbReference type="NCBI Taxonomy" id="5499"/>
    <lineage>
        <taxon>Eukaryota</taxon>
        <taxon>Fungi</taxon>
        <taxon>Dikarya</taxon>
        <taxon>Ascomycota</taxon>
        <taxon>Pezizomycotina</taxon>
        <taxon>Dothideomycetes</taxon>
        <taxon>Dothideomycetidae</taxon>
        <taxon>Mycosphaerellales</taxon>
        <taxon>Mycosphaerellaceae</taxon>
        <taxon>Fulvia</taxon>
    </lineage>
</organism>
<dbReference type="SUPFAM" id="SSF57701">
    <property type="entry name" value="Zn2/Cys6 DNA-binding domain"/>
    <property type="match status" value="1"/>
</dbReference>
<dbReference type="Proteomes" id="UP000756132">
    <property type="component" value="Chromosome 6"/>
</dbReference>
<dbReference type="Pfam" id="PF00172">
    <property type="entry name" value="Zn_clus"/>
    <property type="match status" value="1"/>
</dbReference>
<evidence type="ECO:0000313" key="10">
    <source>
        <dbReference type="EMBL" id="UJO19189.1"/>
    </source>
</evidence>